<comment type="caution">
    <text evidence="4">The sequence shown here is derived from an EMBL/GenBank/DDBJ whole genome shotgun (WGS) entry which is preliminary data.</text>
</comment>
<reference evidence="4 5" key="1">
    <citation type="submission" date="2024-09" db="EMBL/GenBank/DDBJ databases">
        <authorList>
            <person name="Sun Q."/>
            <person name="Mori K."/>
        </authorList>
    </citation>
    <scope>NUCLEOTIDE SEQUENCE [LARGE SCALE GENOMIC DNA]</scope>
    <source>
        <strain evidence="4 5">JCM 3331</strain>
    </source>
</reference>
<evidence type="ECO:0000256" key="3">
    <source>
        <dbReference type="SAM" id="SignalP"/>
    </source>
</evidence>
<feature type="signal peptide" evidence="3">
    <location>
        <begin position="1"/>
        <end position="30"/>
    </location>
</feature>
<organism evidence="4 5">
    <name type="scientific">Streptomyces yanii</name>
    <dbReference type="NCBI Taxonomy" id="78510"/>
    <lineage>
        <taxon>Bacteria</taxon>
        <taxon>Bacillati</taxon>
        <taxon>Actinomycetota</taxon>
        <taxon>Actinomycetes</taxon>
        <taxon>Kitasatosporales</taxon>
        <taxon>Streptomycetaceae</taxon>
        <taxon>Streptomyces</taxon>
    </lineage>
</organism>
<dbReference type="RefSeq" id="WP_345513798.1">
    <property type="nucleotide sequence ID" value="NZ_BAAAXD010000025.1"/>
</dbReference>
<proteinExistence type="predicted"/>
<evidence type="ECO:0000313" key="5">
    <source>
        <dbReference type="Proteomes" id="UP001589710"/>
    </source>
</evidence>
<evidence type="ECO:0000256" key="1">
    <source>
        <dbReference type="ARBA" id="ARBA00022729"/>
    </source>
</evidence>
<dbReference type="InterPro" id="IPR029058">
    <property type="entry name" value="AB_hydrolase_fold"/>
</dbReference>
<sequence length="338" mass="35680">MMKFRSLRAAAVTLAAALVAALGPTAPAHAGEPGLPRLHITDTYVTGISSGGFMASQLQVAYSGTFKGAGIVAAGPYYCGKGGIVVGLVACGAGLISTDPEGIEQIARRWSAEGRIDPVSNLAGKPVYTYHGTKDPLVQTSVSDEGVQFYRDFGARTAYHDTDPAGHGWPTPNAPLSCGTTFYPFLINCGNDPQGEMLGHWLGQVNAPAATQSGTISRHDQNRYVPGGLAQWYSMGSSSFLYTPDSCAAGAACKLVVALHGCLSDNTFVGDRFARESHLNEYADTNKLVILYPQTGISLLRGNPQGCWDWWGYTGGDYAQKSGPQMRAILNEVHALGG</sequence>
<keyword evidence="1 3" id="KW-0732">Signal</keyword>
<dbReference type="PANTHER" id="PTHR43037:SF5">
    <property type="entry name" value="FERULOYL ESTERASE"/>
    <property type="match status" value="1"/>
</dbReference>
<dbReference type="Proteomes" id="UP001589710">
    <property type="component" value="Unassembled WGS sequence"/>
</dbReference>
<keyword evidence="2" id="KW-0378">Hydrolase</keyword>
<accession>A0ABV5RFK5</accession>
<protein>
    <submittedName>
        <fullName evidence="4">PHB depolymerase family esterase</fullName>
    </submittedName>
</protein>
<dbReference type="EMBL" id="JBHMCG010000137">
    <property type="protein sequence ID" value="MFB9576657.1"/>
    <property type="molecule type" value="Genomic_DNA"/>
</dbReference>
<dbReference type="Gene3D" id="3.40.50.1820">
    <property type="entry name" value="alpha/beta hydrolase"/>
    <property type="match status" value="2"/>
</dbReference>
<dbReference type="PANTHER" id="PTHR43037">
    <property type="entry name" value="UNNAMED PRODUCT-RELATED"/>
    <property type="match status" value="1"/>
</dbReference>
<evidence type="ECO:0000256" key="2">
    <source>
        <dbReference type="ARBA" id="ARBA00022801"/>
    </source>
</evidence>
<evidence type="ECO:0000313" key="4">
    <source>
        <dbReference type="EMBL" id="MFB9576657.1"/>
    </source>
</evidence>
<name>A0ABV5RFK5_9ACTN</name>
<gene>
    <name evidence="4" type="ORF">ACFFTL_31320</name>
</gene>
<feature type="chain" id="PRO_5045376131" evidence="3">
    <location>
        <begin position="31"/>
        <end position="338"/>
    </location>
</feature>
<dbReference type="InterPro" id="IPR050955">
    <property type="entry name" value="Plant_Biomass_Hydrol_Est"/>
</dbReference>
<dbReference type="SUPFAM" id="SSF53474">
    <property type="entry name" value="alpha/beta-Hydrolases"/>
    <property type="match status" value="1"/>
</dbReference>
<keyword evidence="5" id="KW-1185">Reference proteome</keyword>